<dbReference type="EMBL" id="JAFBEV010000001">
    <property type="protein sequence ID" value="MBM7656695.1"/>
    <property type="molecule type" value="Genomic_DNA"/>
</dbReference>
<comment type="caution">
    <text evidence="2">The sequence shown here is derived from an EMBL/GenBank/DDBJ whole genome shotgun (WGS) entry which is preliminary data.</text>
</comment>
<evidence type="ECO:0000313" key="3">
    <source>
        <dbReference type="Proteomes" id="UP000823201"/>
    </source>
</evidence>
<keyword evidence="1" id="KW-0812">Transmembrane</keyword>
<feature type="transmembrane region" description="Helical" evidence="1">
    <location>
        <begin position="5"/>
        <end position="24"/>
    </location>
</feature>
<keyword evidence="1" id="KW-0472">Membrane</keyword>
<dbReference type="RefSeq" id="WP_205005055.1">
    <property type="nucleotide sequence ID" value="NZ_CBCRXA010000001.1"/>
</dbReference>
<proteinExistence type="predicted"/>
<feature type="transmembrane region" description="Helical" evidence="1">
    <location>
        <begin position="30"/>
        <end position="49"/>
    </location>
</feature>
<dbReference type="Proteomes" id="UP000823201">
    <property type="component" value="Unassembled WGS sequence"/>
</dbReference>
<reference evidence="2 3" key="1">
    <citation type="submission" date="2021-01" db="EMBL/GenBank/DDBJ databases">
        <title>Genomic Encyclopedia of Type Strains, Phase IV (KMG-IV): sequencing the most valuable type-strain genomes for metagenomic binning, comparative biology and taxonomic classification.</title>
        <authorList>
            <person name="Goeker M."/>
        </authorList>
    </citation>
    <scope>NUCLEOTIDE SEQUENCE [LARGE SCALE GENOMIC DNA]</scope>
    <source>
        <strain evidence="2 3">DSM 100968</strain>
    </source>
</reference>
<keyword evidence="1" id="KW-1133">Transmembrane helix</keyword>
<sequence>MKQLALIPLTLLLIFSMYHFLLGLMHLESLLLTGCFLFFSLLLTIRLLTWQRNRN</sequence>
<evidence type="ECO:0000313" key="2">
    <source>
        <dbReference type="EMBL" id="MBM7656695.1"/>
    </source>
</evidence>
<keyword evidence="3" id="KW-1185">Reference proteome</keyword>
<protein>
    <submittedName>
        <fullName evidence="2">Uncharacterized protein</fullName>
    </submittedName>
</protein>
<accession>A0ABS2Q4K2</accession>
<evidence type="ECO:0000256" key="1">
    <source>
        <dbReference type="SAM" id="Phobius"/>
    </source>
</evidence>
<organism evidence="2 3">
    <name type="scientific">Sporolactobacillus spathodeae</name>
    <dbReference type="NCBI Taxonomy" id="1465502"/>
    <lineage>
        <taxon>Bacteria</taxon>
        <taxon>Bacillati</taxon>
        <taxon>Bacillota</taxon>
        <taxon>Bacilli</taxon>
        <taxon>Bacillales</taxon>
        <taxon>Sporolactobacillaceae</taxon>
        <taxon>Sporolactobacillus</taxon>
    </lineage>
</organism>
<gene>
    <name evidence="2" type="ORF">JOC27_000131</name>
</gene>
<name>A0ABS2Q4K2_9BACL</name>